<dbReference type="InterPro" id="IPR050509">
    <property type="entry name" value="CoA-transferase_III"/>
</dbReference>
<gene>
    <name evidence="4" type="ORF">AT727_21485</name>
    <name evidence="3" type="ORF">DPCES_4672</name>
</gene>
<sequence>MKKSEIPKFGNLQGLKVITSGSAIAGPFAGALFAEQGAEVIYLENTAVPDMFRMFGDVWSSEHRNERTMALDIQSPEGREILVKLVQWCDILIESSKGGTWAKWGLTDEFLWGINPKLVITHVSGFGLTGDPDYIKRGSFDPIGQAFSGYMAINGEPEPAPPYAPKPFTGDYVTALNTTWATLAALYRTQQTGVGESVDVAQYECLVRIQGNFLLEGVNSGKQPPRMGNKDLKSALENVQKCQDGNYVMLALGGGAVLRRVEKLWGLDGDPDFQEPHTVIFKEDGPRAEKFVKAAVEFCRTHTAEEVDRIMNENQIPCSIVMTYDKMLDNPQYKARETITEWYDEIGGRRIKGVAPIPRFRNNPSQIFRSGHTYGMDNEDVLSEFGYSENEIKAFYDKGVIKKK</sequence>
<dbReference type="InterPro" id="IPR023606">
    <property type="entry name" value="CoA-Trfase_III_dom_1_sf"/>
</dbReference>
<dbReference type="SUPFAM" id="SSF89796">
    <property type="entry name" value="CoA-transferase family III (CaiB/BaiF)"/>
    <property type="match status" value="1"/>
</dbReference>
<dbReference type="PANTHER" id="PTHR48228:SF6">
    <property type="entry name" value="L-CARNITINE COA-TRANSFERASE"/>
    <property type="match status" value="1"/>
</dbReference>
<dbReference type="Pfam" id="PF02515">
    <property type="entry name" value="CoA_transf_3"/>
    <property type="match status" value="1"/>
</dbReference>
<dbReference type="GO" id="GO:0016787">
    <property type="term" value="F:hydrolase activity"/>
    <property type="evidence" value="ECO:0007669"/>
    <property type="project" value="UniProtKB-KW"/>
</dbReference>
<dbReference type="PATRIC" id="fig|49338.4.peg.5021"/>
<dbReference type="EMBL" id="LOCK01000022">
    <property type="protein sequence ID" value="KTE91575.1"/>
    <property type="molecule type" value="Genomic_DNA"/>
</dbReference>
<dbReference type="GO" id="GO:0016740">
    <property type="term" value="F:transferase activity"/>
    <property type="evidence" value="ECO:0007669"/>
    <property type="project" value="UniProtKB-KW"/>
</dbReference>
<organism evidence="3">
    <name type="scientific">Desulfitobacterium hafniense</name>
    <name type="common">Desulfitobacterium frappieri</name>
    <dbReference type="NCBI Taxonomy" id="49338"/>
    <lineage>
        <taxon>Bacteria</taxon>
        <taxon>Bacillati</taxon>
        <taxon>Bacillota</taxon>
        <taxon>Clostridia</taxon>
        <taxon>Eubacteriales</taxon>
        <taxon>Desulfitobacteriaceae</taxon>
        <taxon>Desulfitobacterium</taxon>
    </lineage>
</organism>
<reference evidence="3" key="1">
    <citation type="submission" date="2014-07" db="EMBL/GenBank/DDBJ databases">
        <authorList>
            <person name="Hornung V.Bastian."/>
        </authorList>
    </citation>
    <scope>NUCLEOTIDE SEQUENCE</scope>
    <source>
        <strain evidence="3">PCE-S</strain>
    </source>
</reference>
<dbReference type="InterPro" id="IPR003673">
    <property type="entry name" value="CoA-Trfase_fam_III"/>
</dbReference>
<evidence type="ECO:0000313" key="3">
    <source>
        <dbReference type="EMBL" id="CDX04558.1"/>
    </source>
</evidence>
<evidence type="ECO:0000313" key="5">
    <source>
        <dbReference type="Proteomes" id="UP000054623"/>
    </source>
</evidence>
<comment type="similarity">
    <text evidence="1">Belongs to the CoA-transferase III family.</text>
</comment>
<dbReference type="Gene3D" id="3.30.1540.10">
    <property type="entry name" value="formyl-coa transferase, domain 3"/>
    <property type="match status" value="1"/>
</dbReference>
<accession>A0A098B6P7</accession>
<keyword evidence="2" id="KW-0808">Transferase</keyword>
<reference evidence="4 5" key="2">
    <citation type="submission" date="2015-12" db="EMBL/GenBank/DDBJ databases">
        <title>Draft Genome Sequence of Desulfitobacterium hafniense Strain DH, a Sulfate-reducing Bacterium Isolated from Paddy Soils.</title>
        <authorList>
            <person name="Bao P."/>
            <person name="Zhang X."/>
            <person name="Li G."/>
        </authorList>
    </citation>
    <scope>NUCLEOTIDE SEQUENCE [LARGE SCALE GENOMIC DNA]</scope>
    <source>
        <strain evidence="4 5">DH</strain>
    </source>
</reference>
<dbReference type="PANTHER" id="PTHR48228">
    <property type="entry name" value="SUCCINYL-COA--D-CITRAMALATE COA-TRANSFERASE"/>
    <property type="match status" value="1"/>
</dbReference>
<dbReference type="AlphaFoldDB" id="A0A098B6P7"/>
<dbReference type="OMA" id="IIAGPYC"/>
<dbReference type="Gene3D" id="3.40.50.10540">
    <property type="entry name" value="Crotonobetainyl-coa:carnitine coa-transferase, domain 1"/>
    <property type="match status" value="1"/>
</dbReference>
<evidence type="ECO:0000256" key="1">
    <source>
        <dbReference type="ARBA" id="ARBA00008383"/>
    </source>
</evidence>
<dbReference type="OrthoDB" id="9797653at2"/>
<dbReference type="InterPro" id="IPR044855">
    <property type="entry name" value="CoA-Trfase_III_dom3_sf"/>
</dbReference>
<name>A0A098B6P7_DESHA</name>
<evidence type="ECO:0000313" key="4">
    <source>
        <dbReference type="EMBL" id="KTE91575.1"/>
    </source>
</evidence>
<dbReference type="EMBL" id="LK996017">
    <property type="protein sequence ID" value="CDX04558.1"/>
    <property type="molecule type" value="Genomic_DNA"/>
</dbReference>
<evidence type="ECO:0000256" key="2">
    <source>
        <dbReference type="ARBA" id="ARBA00022679"/>
    </source>
</evidence>
<protein>
    <submittedName>
        <fullName evidence="3">Bile acid-CoA hydrolase</fullName>
    </submittedName>
    <submittedName>
        <fullName evidence="4">Carnitine dehydratase</fullName>
    </submittedName>
</protein>
<dbReference type="Proteomes" id="UP000054623">
    <property type="component" value="Unassembled WGS sequence"/>
</dbReference>
<proteinExistence type="inferred from homology"/>
<dbReference type="RefSeq" id="WP_005813458.1">
    <property type="nucleotide sequence ID" value="NZ_CABKQQ010000049.1"/>
</dbReference>
<keyword evidence="3" id="KW-0378">Hydrolase</keyword>